<evidence type="ECO:0000256" key="1">
    <source>
        <dbReference type="ARBA" id="ARBA00022801"/>
    </source>
</evidence>
<accession>A0ABT7NQT5</accession>
<reference evidence="3" key="2">
    <citation type="journal article" date="2022" name="Sci. Total Environ.">
        <title>Prevalence, transmission, and molecular epidemiology of tet(X)-positive bacteria among humans, animals, and environmental niches in China: An epidemiological, and genomic-based study.</title>
        <authorList>
            <person name="Dong N."/>
            <person name="Zeng Y."/>
            <person name="Cai C."/>
            <person name="Sun C."/>
            <person name="Lu J."/>
            <person name="Liu C."/>
            <person name="Zhou H."/>
            <person name="Sun Q."/>
            <person name="Shu L."/>
            <person name="Wang H."/>
            <person name="Wang Y."/>
            <person name="Wang S."/>
            <person name="Wu C."/>
            <person name="Chan E.W."/>
            <person name="Chen G."/>
            <person name="Shen Z."/>
            <person name="Chen S."/>
            <person name="Zhang R."/>
        </authorList>
    </citation>
    <scope>NUCLEOTIDE SEQUENCE</scope>
    <source>
        <strain evidence="3">R1692</strain>
    </source>
</reference>
<evidence type="ECO:0000259" key="2">
    <source>
        <dbReference type="PROSITE" id="PS51462"/>
    </source>
</evidence>
<dbReference type="InterPro" id="IPR015797">
    <property type="entry name" value="NUDIX_hydrolase-like_dom_sf"/>
</dbReference>
<dbReference type="Proteomes" id="UP001170954">
    <property type="component" value="Unassembled WGS sequence"/>
</dbReference>
<dbReference type="PROSITE" id="PS00893">
    <property type="entry name" value="NUDIX_BOX"/>
    <property type="match status" value="1"/>
</dbReference>
<dbReference type="InterPro" id="IPR020084">
    <property type="entry name" value="NUDIX_hydrolase_CS"/>
</dbReference>
<name>A0ABT7NQT5_9SPHI</name>
<dbReference type="PROSITE" id="PS51462">
    <property type="entry name" value="NUDIX"/>
    <property type="match status" value="1"/>
</dbReference>
<reference evidence="3" key="1">
    <citation type="submission" date="2020-06" db="EMBL/GenBank/DDBJ databases">
        <authorList>
            <person name="Dong N."/>
        </authorList>
    </citation>
    <scope>NUCLEOTIDE SEQUENCE</scope>
    <source>
        <strain evidence="3">R1692</strain>
    </source>
</reference>
<organism evidence="3 4">
    <name type="scientific">Sphingobacterium hotanense</name>
    <dbReference type="NCBI Taxonomy" id="649196"/>
    <lineage>
        <taxon>Bacteria</taxon>
        <taxon>Pseudomonadati</taxon>
        <taxon>Bacteroidota</taxon>
        <taxon>Sphingobacteriia</taxon>
        <taxon>Sphingobacteriales</taxon>
        <taxon>Sphingobacteriaceae</taxon>
        <taxon>Sphingobacterium</taxon>
    </lineage>
</organism>
<sequence length="138" mass="15533">MNEAQILQIAVAIIINSQNRLLIVQKQSSTYYQLPGGKIDEDEQPVEALCRELKEELNLALSQEQISLLGIHEAKAVNEVGKTVRGYVFSVDIPESEESLNPHAELKEVYWLSENEVPDYKLANLLGEFALPVWLGKK</sequence>
<evidence type="ECO:0000313" key="4">
    <source>
        <dbReference type="Proteomes" id="UP001170954"/>
    </source>
</evidence>
<dbReference type="RefSeq" id="WP_286651962.1">
    <property type="nucleotide sequence ID" value="NZ_JACAGK010000051.1"/>
</dbReference>
<protein>
    <submittedName>
        <fullName evidence="3">NUDIX domain-containing protein</fullName>
    </submittedName>
</protein>
<comment type="caution">
    <text evidence="3">The sequence shown here is derived from an EMBL/GenBank/DDBJ whole genome shotgun (WGS) entry which is preliminary data.</text>
</comment>
<gene>
    <name evidence="3" type="ORF">HX018_15310</name>
</gene>
<keyword evidence="4" id="KW-1185">Reference proteome</keyword>
<evidence type="ECO:0000313" key="3">
    <source>
        <dbReference type="EMBL" id="MDM1049607.1"/>
    </source>
</evidence>
<keyword evidence="1" id="KW-0378">Hydrolase</keyword>
<dbReference type="EMBL" id="JACAGK010000051">
    <property type="protein sequence ID" value="MDM1049607.1"/>
    <property type="molecule type" value="Genomic_DNA"/>
</dbReference>
<dbReference type="Gene3D" id="3.90.79.10">
    <property type="entry name" value="Nucleoside Triphosphate Pyrophosphohydrolase"/>
    <property type="match status" value="1"/>
</dbReference>
<dbReference type="PANTHER" id="PTHR43736">
    <property type="entry name" value="ADP-RIBOSE PYROPHOSPHATASE"/>
    <property type="match status" value="1"/>
</dbReference>
<dbReference type="PANTHER" id="PTHR43736:SF1">
    <property type="entry name" value="DIHYDRONEOPTERIN TRIPHOSPHATE DIPHOSPHATASE"/>
    <property type="match status" value="1"/>
</dbReference>
<dbReference type="SUPFAM" id="SSF55811">
    <property type="entry name" value="Nudix"/>
    <property type="match status" value="1"/>
</dbReference>
<feature type="domain" description="Nudix hydrolase" evidence="2">
    <location>
        <begin position="6"/>
        <end position="135"/>
    </location>
</feature>
<dbReference type="CDD" id="cd04690">
    <property type="entry name" value="NUDIX_Hydrolase"/>
    <property type="match status" value="1"/>
</dbReference>
<dbReference type="Pfam" id="PF00293">
    <property type="entry name" value="NUDIX"/>
    <property type="match status" value="1"/>
</dbReference>
<proteinExistence type="predicted"/>
<dbReference type="InterPro" id="IPR000086">
    <property type="entry name" value="NUDIX_hydrolase_dom"/>
</dbReference>